<sequence length="127" mass="14617">MNSIARIDIDDPNVDMDEAQRITYRGEPFTGEVAEYQNGHLVSLDEYTDGILNGKCREWYQDGTLRSDGIVRDGRAVGESKEWHPNGALKSRKFFDNSAASLREEDTWDEDGTHVTSWRRDKYQTNQ</sequence>
<dbReference type="RefSeq" id="WP_351976474.1">
    <property type="nucleotide sequence ID" value="NZ_JBEPBX010000012.1"/>
</dbReference>
<evidence type="ECO:0000313" key="2">
    <source>
        <dbReference type="EMBL" id="MER6614716.1"/>
    </source>
</evidence>
<feature type="region of interest" description="Disordered" evidence="1">
    <location>
        <begin position="103"/>
        <end position="127"/>
    </location>
</feature>
<gene>
    <name evidence="2" type="ORF">ABT276_15335</name>
</gene>
<name>A0ABV1UVG0_9ACTN</name>
<dbReference type="Proteomes" id="UP001445472">
    <property type="component" value="Unassembled WGS sequence"/>
</dbReference>
<dbReference type="Pfam" id="PF07661">
    <property type="entry name" value="MORN_2"/>
    <property type="match status" value="2"/>
</dbReference>
<evidence type="ECO:0000256" key="1">
    <source>
        <dbReference type="SAM" id="MobiDB-lite"/>
    </source>
</evidence>
<reference evidence="2 3" key="1">
    <citation type="submission" date="2024-06" db="EMBL/GenBank/DDBJ databases">
        <title>The Natural Products Discovery Center: Release of the First 8490 Sequenced Strains for Exploring Actinobacteria Biosynthetic Diversity.</title>
        <authorList>
            <person name="Kalkreuter E."/>
            <person name="Kautsar S.A."/>
            <person name="Yang D."/>
            <person name="Bader C.D."/>
            <person name="Teijaro C.N."/>
            <person name="Fluegel L."/>
            <person name="Davis C.M."/>
            <person name="Simpson J.R."/>
            <person name="Lauterbach L."/>
            <person name="Steele A.D."/>
            <person name="Gui C."/>
            <person name="Meng S."/>
            <person name="Li G."/>
            <person name="Viehrig K."/>
            <person name="Ye F."/>
            <person name="Su P."/>
            <person name="Kiefer A.F."/>
            <person name="Nichols A."/>
            <person name="Cepeda A.J."/>
            <person name="Yan W."/>
            <person name="Fan B."/>
            <person name="Jiang Y."/>
            <person name="Adhikari A."/>
            <person name="Zheng C.-J."/>
            <person name="Schuster L."/>
            <person name="Cowan T.M."/>
            <person name="Smanski M.J."/>
            <person name="Chevrette M.G."/>
            <person name="De Carvalho L.P.S."/>
            <person name="Shen B."/>
        </authorList>
    </citation>
    <scope>NUCLEOTIDE SEQUENCE [LARGE SCALE GENOMIC DNA]</scope>
    <source>
        <strain evidence="2 3">NPDC000837</strain>
    </source>
</reference>
<dbReference type="EMBL" id="JBEPBX010000012">
    <property type="protein sequence ID" value="MER6614716.1"/>
    <property type="molecule type" value="Genomic_DNA"/>
</dbReference>
<protein>
    <recommendedName>
        <fullName evidence="4">MORN repeat variant</fullName>
    </recommendedName>
</protein>
<evidence type="ECO:0000313" key="3">
    <source>
        <dbReference type="Proteomes" id="UP001445472"/>
    </source>
</evidence>
<dbReference type="Gene3D" id="3.90.930.1">
    <property type="match status" value="1"/>
</dbReference>
<comment type="caution">
    <text evidence="2">The sequence shown here is derived from an EMBL/GenBank/DDBJ whole genome shotgun (WGS) entry which is preliminary data.</text>
</comment>
<dbReference type="SUPFAM" id="SSF82185">
    <property type="entry name" value="Histone H3 K4-specific methyltransferase SET7/9 N-terminal domain"/>
    <property type="match status" value="1"/>
</dbReference>
<keyword evidence="3" id="KW-1185">Reference proteome</keyword>
<dbReference type="InterPro" id="IPR011652">
    <property type="entry name" value="MORN_2"/>
</dbReference>
<organism evidence="2 3">
    <name type="scientific">Streptomyces xantholiticus</name>
    <dbReference type="NCBI Taxonomy" id="68285"/>
    <lineage>
        <taxon>Bacteria</taxon>
        <taxon>Bacillati</taxon>
        <taxon>Actinomycetota</taxon>
        <taxon>Actinomycetes</taxon>
        <taxon>Kitasatosporales</taxon>
        <taxon>Streptomycetaceae</taxon>
        <taxon>Streptomyces</taxon>
    </lineage>
</organism>
<feature type="compositionally biased region" description="Basic and acidic residues" evidence="1">
    <location>
        <begin position="118"/>
        <end position="127"/>
    </location>
</feature>
<evidence type="ECO:0008006" key="4">
    <source>
        <dbReference type="Google" id="ProtNLM"/>
    </source>
</evidence>
<accession>A0ABV1UVG0</accession>
<proteinExistence type="predicted"/>